<evidence type="ECO:0000313" key="1">
    <source>
        <dbReference type="EMBL" id="CPR18232.1"/>
    </source>
</evidence>
<dbReference type="EMBL" id="CGIG01000001">
    <property type="protein sequence ID" value="CPR18232.1"/>
    <property type="molecule type" value="Genomic_DNA"/>
</dbReference>
<dbReference type="AlphaFoldDB" id="A0A0G4JXE8"/>
<sequence length="53" mass="6395">MKCEKLRGYHLISVVIDNYIAEVIINRQIMFMPVKFYPNHFINDLRSSTYEDE</sequence>
<reference evidence="2" key="1">
    <citation type="submission" date="2015-01" db="EMBL/GenBank/DDBJ databases">
        <authorList>
            <person name="Paterson Steve"/>
        </authorList>
    </citation>
    <scope>NUCLEOTIDE SEQUENCE [LARGE SCALE GENOMIC DNA]</scope>
    <source>
        <strain evidence="2">OBR1</strain>
    </source>
</reference>
<accession>A0A0G4JXE8</accession>
<organism evidence="1 2">
    <name type="scientific">Brenneria goodwinii</name>
    <dbReference type="NCBI Taxonomy" id="1109412"/>
    <lineage>
        <taxon>Bacteria</taxon>
        <taxon>Pseudomonadati</taxon>
        <taxon>Pseudomonadota</taxon>
        <taxon>Gammaproteobacteria</taxon>
        <taxon>Enterobacterales</taxon>
        <taxon>Pectobacteriaceae</taxon>
        <taxon>Brenneria</taxon>
    </lineage>
</organism>
<keyword evidence="2" id="KW-1185">Reference proteome</keyword>
<dbReference type="STRING" id="1109412.BN1221_03097c"/>
<gene>
    <name evidence="1" type="ORF">BN1221_03097c</name>
</gene>
<protein>
    <submittedName>
        <fullName evidence="1">Uncharacterized protein</fullName>
    </submittedName>
</protein>
<proteinExistence type="predicted"/>
<name>A0A0G4JXE8_9GAMM</name>
<evidence type="ECO:0000313" key="2">
    <source>
        <dbReference type="Proteomes" id="UP000044377"/>
    </source>
</evidence>
<dbReference type="Proteomes" id="UP000044377">
    <property type="component" value="Unassembled WGS sequence"/>
</dbReference>